<dbReference type="RefSeq" id="WP_004071536.1">
    <property type="nucleotide sequence ID" value="NZ_CM001488.1"/>
</dbReference>
<reference evidence="5 6" key="1">
    <citation type="submission" date="2011-09" db="EMBL/GenBank/DDBJ databases">
        <authorList>
            <consortium name="US DOE Joint Genome Institute (JGI-PGF)"/>
            <person name="Lucas S."/>
            <person name="Han J."/>
            <person name="Lapidus A."/>
            <person name="Cheng J.-F."/>
            <person name="Goodwin L."/>
            <person name="Pitluck S."/>
            <person name="Peters L."/>
            <person name="Land M.L."/>
            <person name="Hauser L."/>
            <person name="Orellana R."/>
            <person name="Lovley D."/>
            <person name="Woyke T.J."/>
        </authorList>
    </citation>
    <scope>NUCLEOTIDE SEQUENCE [LARGE SCALE GENOMIC DNA]</scope>
    <source>
        <strain evidence="5 6">2ac9</strain>
    </source>
</reference>
<dbReference type="PANTHER" id="PTHR11527">
    <property type="entry name" value="HEAT-SHOCK PROTEIN 20 FAMILY MEMBER"/>
    <property type="match status" value="1"/>
</dbReference>
<dbReference type="Pfam" id="PF00011">
    <property type="entry name" value="HSP20"/>
    <property type="match status" value="1"/>
</dbReference>
<dbReference type="CDD" id="cd06464">
    <property type="entry name" value="ACD_sHsps-like"/>
    <property type="match status" value="1"/>
</dbReference>
<dbReference type="InterPro" id="IPR031107">
    <property type="entry name" value="Small_HSP"/>
</dbReference>
<gene>
    <name evidence="5" type="ORF">DespoDRAFT_00792</name>
</gene>
<evidence type="ECO:0000313" key="5">
    <source>
        <dbReference type="EMBL" id="EIM62776.1"/>
    </source>
</evidence>
<dbReference type="InterPro" id="IPR008978">
    <property type="entry name" value="HSP20-like_chaperone"/>
</dbReference>
<dbReference type="EMBL" id="CM001488">
    <property type="protein sequence ID" value="EIM62776.1"/>
    <property type="molecule type" value="Genomic_DNA"/>
</dbReference>
<protein>
    <submittedName>
        <fullName evidence="5">Molecular chaperone (Small heat shock protein)</fullName>
    </submittedName>
</protein>
<accession>I5AZW3</accession>
<reference evidence="5 6" key="2">
    <citation type="submission" date="2012-02" db="EMBL/GenBank/DDBJ databases">
        <title>Improved High-Quality Draft sequence of Desulfobacter postgatei 2ac9.</title>
        <authorList>
            <consortium name="US DOE Joint Genome Institute"/>
            <person name="Lucas S."/>
            <person name="Han J."/>
            <person name="Lapidus A."/>
            <person name="Cheng J.-F."/>
            <person name="Goodwin L."/>
            <person name="Pitluck S."/>
            <person name="Peters L."/>
            <person name="Ovchinnikova G."/>
            <person name="Held B."/>
            <person name="Detter J.C."/>
            <person name="Han C."/>
            <person name="Tapia R."/>
            <person name="Land M."/>
            <person name="Hauser L."/>
            <person name="Kyrpides N."/>
            <person name="Ivanova N."/>
            <person name="Pagani I."/>
            <person name="Orellana R."/>
            <person name="Lovley D."/>
            <person name="Woyke T."/>
        </authorList>
    </citation>
    <scope>NUCLEOTIDE SEQUENCE [LARGE SCALE GENOMIC DNA]</scope>
    <source>
        <strain evidence="5 6">2ac9</strain>
    </source>
</reference>
<proteinExistence type="inferred from homology"/>
<evidence type="ECO:0000259" key="4">
    <source>
        <dbReference type="PROSITE" id="PS51203"/>
    </source>
</evidence>
<sequence length="128" mass="14429">MTDRKDITKTENKAIEKTRELRTATPAVDIYENENEILLFADMPGVHKDDITVNIENGKLAISGVRRLDHQGVSNWEEFVDVEYVRSFSIPQTINVEDVEATLKDGVLTLHLPKSEAAKPRLIEIKAA</sequence>
<feature type="domain" description="SHSP" evidence="3">
    <location>
        <begin position="19"/>
        <end position="128"/>
    </location>
</feature>
<keyword evidence="5" id="KW-0346">Stress response</keyword>
<dbReference type="SUPFAM" id="SSF49764">
    <property type="entry name" value="HSP20-like chaperones"/>
    <property type="match status" value="1"/>
</dbReference>
<dbReference type="PROSITE" id="PS51203">
    <property type="entry name" value="CS"/>
    <property type="match status" value="1"/>
</dbReference>
<dbReference type="Gene3D" id="2.60.40.790">
    <property type="match status" value="1"/>
</dbReference>
<dbReference type="eggNOG" id="COG0071">
    <property type="taxonomic scope" value="Bacteria"/>
</dbReference>
<dbReference type="AlphaFoldDB" id="I5AZW3"/>
<dbReference type="InterPro" id="IPR002068">
    <property type="entry name" value="A-crystallin/Hsp20_dom"/>
</dbReference>
<comment type="similarity">
    <text evidence="1 2">Belongs to the small heat shock protein (HSP20) family.</text>
</comment>
<dbReference type="STRING" id="879212.DespoDRAFT_00792"/>
<evidence type="ECO:0000256" key="1">
    <source>
        <dbReference type="PROSITE-ProRule" id="PRU00285"/>
    </source>
</evidence>
<keyword evidence="6" id="KW-1185">Reference proteome</keyword>
<dbReference type="InterPro" id="IPR007052">
    <property type="entry name" value="CS_dom"/>
</dbReference>
<dbReference type="Proteomes" id="UP000005778">
    <property type="component" value="Chromosome"/>
</dbReference>
<feature type="domain" description="CS" evidence="4">
    <location>
        <begin position="23"/>
        <end position="123"/>
    </location>
</feature>
<dbReference type="OrthoDB" id="9792695at2"/>
<dbReference type="PROSITE" id="PS01031">
    <property type="entry name" value="SHSP"/>
    <property type="match status" value="1"/>
</dbReference>
<dbReference type="HOGENOM" id="CLU_046737_9_3_7"/>
<evidence type="ECO:0000313" key="6">
    <source>
        <dbReference type="Proteomes" id="UP000005778"/>
    </source>
</evidence>
<evidence type="ECO:0000256" key="2">
    <source>
        <dbReference type="RuleBase" id="RU003616"/>
    </source>
</evidence>
<evidence type="ECO:0000259" key="3">
    <source>
        <dbReference type="PROSITE" id="PS01031"/>
    </source>
</evidence>
<organism evidence="5 6">
    <name type="scientific">Desulfobacter postgatei 2ac9</name>
    <dbReference type="NCBI Taxonomy" id="879212"/>
    <lineage>
        <taxon>Bacteria</taxon>
        <taxon>Pseudomonadati</taxon>
        <taxon>Thermodesulfobacteriota</taxon>
        <taxon>Desulfobacteria</taxon>
        <taxon>Desulfobacterales</taxon>
        <taxon>Desulfobacteraceae</taxon>
        <taxon>Desulfobacter</taxon>
    </lineage>
</organism>
<name>I5AZW3_9BACT</name>